<feature type="signal peptide" evidence="1">
    <location>
        <begin position="1"/>
        <end position="25"/>
    </location>
</feature>
<organism evidence="2 3">
    <name type="scientific">Vreelandella olivaria</name>
    <dbReference type="NCBI Taxonomy" id="390919"/>
    <lineage>
        <taxon>Bacteria</taxon>
        <taxon>Pseudomonadati</taxon>
        <taxon>Pseudomonadota</taxon>
        <taxon>Gammaproteobacteria</taxon>
        <taxon>Oceanospirillales</taxon>
        <taxon>Halomonadaceae</taxon>
        <taxon>Vreelandella</taxon>
    </lineage>
</organism>
<dbReference type="EMBL" id="AP019416">
    <property type="protein sequence ID" value="BBI48125.1"/>
    <property type="molecule type" value="Genomic_DNA"/>
</dbReference>
<accession>A0ABM7GCE0</accession>
<evidence type="ECO:0000313" key="3">
    <source>
        <dbReference type="Proteomes" id="UP000289555"/>
    </source>
</evidence>
<reference evidence="3" key="1">
    <citation type="journal article" date="2019" name="Microbiol. Resour. Announc.">
        <title>Complete Genome Sequence of Halomonas olivaria, a Moderately Halophilic Bacterium Isolated from Olive Processing Effluents, Obtained by Nanopore Sequencing.</title>
        <authorList>
            <person name="Nagata S."/>
            <person name="Ii K.M."/>
            <person name="Tsukimi T."/>
            <person name="Miura M.C."/>
            <person name="Galipon J."/>
            <person name="Arakawa K."/>
        </authorList>
    </citation>
    <scope>NUCLEOTIDE SEQUENCE [LARGE SCALE GENOMIC DNA]</scope>
    <source>
        <strain evidence="3">TYRC17</strain>
    </source>
</reference>
<evidence type="ECO:0000313" key="2">
    <source>
        <dbReference type="EMBL" id="BBI48125.1"/>
    </source>
</evidence>
<feature type="chain" id="PRO_5047475898" description="DNA ligase B" evidence="1">
    <location>
        <begin position="26"/>
        <end position="60"/>
    </location>
</feature>
<proteinExistence type="predicted"/>
<keyword evidence="1" id="KW-0732">Signal</keyword>
<evidence type="ECO:0008006" key="4">
    <source>
        <dbReference type="Google" id="ProtNLM"/>
    </source>
</evidence>
<name>A0ABM7GCE0_9GAMM</name>
<gene>
    <name evidence="2" type="ORF">HORIV_05460</name>
</gene>
<keyword evidence="3" id="KW-1185">Reference proteome</keyword>
<dbReference type="Proteomes" id="UP000289555">
    <property type="component" value="Chromosome"/>
</dbReference>
<protein>
    <recommendedName>
        <fullName evidence="4">DNA ligase B</fullName>
    </recommendedName>
</protein>
<evidence type="ECO:0000256" key="1">
    <source>
        <dbReference type="SAM" id="SignalP"/>
    </source>
</evidence>
<sequence length="60" mass="6989">MQGWRWVMKVGWLGGLLAMTLTAQAEECPGWPTERLAQESQALAEQVRRWDTAYHDEGWR</sequence>